<evidence type="ECO:0000256" key="2">
    <source>
        <dbReference type="ARBA" id="ARBA00023026"/>
    </source>
</evidence>
<dbReference type="OrthoDB" id="2281372at2759"/>
<keyword evidence="2" id="KW-0843">Virulence</keyword>
<dbReference type="Gene3D" id="3.10.350.10">
    <property type="entry name" value="LysM domain"/>
    <property type="match status" value="1"/>
</dbReference>
<dbReference type="EMBL" id="JAGMWT010000002">
    <property type="protein sequence ID" value="KAH7136194.1"/>
    <property type="molecule type" value="Genomic_DNA"/>
</dbReference>
<dbReference type="SUPFAM" id="SSF54106">
    <property type="entry name" value="LysM domain"/>
    <property type="match status" value="1"/>
</dbReference>
<dbReference type="InterPro" id="IPR052210">
    <property type="entry name" value="LysM1-like"/>
</dbReference>
<dbReference type="Proteomes" id="UP000700596">
    <property type="component" value="Unassembled WGS sequence"/>
</dbReference>
<evidence type="ECO:0000256" key="1">
    <source>
        <dbReference type="ARBA" id="ARBA00022669"/>
    </source>
</evidence>
<gene>
    <name evidence="4" type="ORF">B0J11DRAFT_426844</name>
</gene>
<dbReference type="GO" id="GO:0008061">
    <property type="term" value="F:chitin binding"/>
    <property type="evidence" value="ECO:0007669"/>
    <property type="project" value="UniProtKB-KW"/>
</dbReference>
<dbReference type="PANTHER" id="PTHR34997:SF1">
    <property type="entry name" value="PEPTIDOGLYCAN-BINDING LYSIN DOMAIN"/>
    <property type="match status" value="1"/>
</dbReference>
<evidence type="ECO:0000313" key="4">
    <source>
        <dbReference type="EMBL" id="KAH7136194.1"/>
    </source>
</evidence>
<dbReference type="InterPro" id="IPR018392">
    <property type="entry name" value="LysM"/>
</dbReference>
<organism evidence="4 5">
    <name type="scientific">Dendryphion nanum</name>
    <dbReference type="NCBI Taxonomy" id="256645"/>
    <lineage>
        <taxon>Eukaryota</taxon>
        <taxon>Fungi</taxon>
        <taxon>Dikarya</taxon>
        <taxon>Ascomycota</taxon>
        <taxon>Pezizomycotina</taxon>
        <taxon>Dothideomycetes</taxon>
        <taxon>Pleosporomycetidae</taxon>
        <taxon>Pleosporales</taxon>
        <taxon>Torulaceae</taxon>
        <taxon>Dendryphion</taxon>
    </lineage>
</organism>
<keyword evidence="1" id="KW-0147">Chitin-binding</keyword>
<dbReference type="AlphaFoldDB" id="A0A9P9EBE5"/>
<protein>
    <recommendedName>
        <fullName evidence="3">LysM domain-containing protein</fullName>
    </recommendedName>
</protein>
<dbReference type="InterPro" id="IPR036779">
    <property type="entry name" value="LysM_dom_sf"/>
</dbReference>
<feature type="domain" description="LysM" evidence="3">
    <location>
        <begin position="27"/>
        <end position="73"/>
    </location>
</feature>
<sequence>TSIATNPDGTIHIPTPIQTGMTPGCKMFHLVEAGEICSKILIRYRITMDLFARWNPAIGIECLELRAGTYPCVGVL</sequence>
<evidence type="ECO:0000313" key="5">
    <source>
        <dbReference type="Proteomes" id="UP000700596"/>
    </source>
</evidence>
<comment type="caution">
    <text evidence="4">The sequence shown here is derived from an EMBL/GenBank/DDBJ whole genome shotgun (WGS) entry which is preliminary data.</text>
</comment>
<reference evidence="4" key="1">
    <citation type="journal article" date="2021" name="Nat. Commun.">
        <title>Genetic determinants of endophytism in the Arabidopsis root mycobiome.</title>
        <authorList>
            <person name="Mesny F."/>
            <person name="Miyauchi S."/>
            <person name="Thiergart T."/>
            <person name="Pickel B."/>
            <person name="Atanasova L."/>
            <person name="Karlsson M."/>
            <person name="Huettel B."/>
            <person name="Barry K.W."/>
            <person name="Haridas S."/>
            <person name="Chen C."/>
            <person name="Bauer D."/>
            <person name="Andreopoulos W."/>
            <person name="Pangilinan J."/>
            <person name="LaButti K."/>
            <person name="Riley R."/>
            <person name="Lipzen A."/>
            <person name="Clum A."/>
            <person name="Drula E."/>
            <person name="Henrissat B."/>
            <person name="Kohler A."/>
            <person name="Grigoriev I.V."/>
            <person name="Martin F.M."/>
            <person name="Hacquard S."/>
        </authorList>
    </citation>
    <scope>NUCLEOTIDE SEQUENCE</scope>
    <source>
        <strain evidence="4">MPI-CAGE-CH-0243</strain>
    </source>
</reference>
<dbReference type="PANTHER" id="PTHR34997">
    <property type="entry name" value="AM15"/>
    <property type="match status" value="1"/>
</dbReference>
<keyword evidence="5" id="KW-1185">Reference proteome</keyword>
<dbReference type="Pfam" id="PF01476">
    <property type="entry name" value="LysM"/>
    <property type="match status" value="1"/>
</dbReference>
<name>A0A9P9EBE5_9PLEO</name>
<accession>A0A9P9EBE5</accession>
<feature type="non-terminal residue" evidence="4">
    <location>
        <position position="1"/>
    </location>
</feature>
<dbReference type="PROSITE" id="PS51782">
    <property type="entry name" value="LYSM"/>
    <property type="match status" value="1"/>
</dbReference>
<proteinExistence type="predicted"/>
<evidence type="ECO:0000259" key="3">
    <source>
        <dbReference type="PROSITE" id="PS51782"/>
    </source>
</evidence>